<sequence>MADFTILGLIITQLLSLSIYSLLAPFYPSEARHKGIHGGMIGLVFSCYPIAASISSPLIGKYLGYLGRKRMLFVGCCCNTLAMIGFGCIPYMNKHGFLSISILSRLLQGFGAGCIGTSSFAIVAARYPDKMETMMGFMQTASAVGFMLGPLFGSVLYSIDGFSFLFFTYGLIFLFFLPFFCVMIQKDEKYFKPDNNIKAMDFIKVYPAVLDLILVVLAAACLSFLNPTLADHLETYNIHIVVAGIIFTLPTLSYIVVVIAIKYIHIERKAIMALGLFTIGLACIEIGPWKYSGLPHNLGIVIVASITFGIGYASSIIPSLPDMIDSSQTLLSQYEHQQVSDFIFYLISFVGVE</sequence>
<proteinExistence type="predicted"/>
<feature type="transmembrane region" description="Helical" evidence="6">
    <location>
        <begin position="71"/>
        <end position="93"/>
    </location>
</feature>
<dbReference type="PROSITE" id="PS50850">
    <property type="entry name" value="MFS"/>
    <property type="match status" value="1"/>
</dbReference>
<dbReference type="Gene3D" id="1.20.1250.20">
    <property type="entry name" value="MFS general substrate transporter like domains"/>
    <property type="match status" value="1"/>
</dbReference>
<keyword evidence="9" id="KW-1185">Reference proteome</keyword>
<keyword evidence="4 6" id="KW-1133">Transmembrane helix</keyword>
<dbReference type="InterPro" id="IPR050930">
    <property type="entry name" value="MFS_Vesicular_Transporter"/>
</dbReference>
<dbReference type="InterPro" id="IPR011701">
    <property type="entry name" value="MFS"/>
</dbReference>
<keyword evidence="2" id="KW-0813">Transport</keyword>
<dbReference type="PANTHER" id="PTHR23506">
    <property type="entry name" value="GH10249P"/>
    <property type="match status" value="1"/>
</dbReference>
<comment type="subcellular location">
    <subcellularLocation>
        <location evidence="1">Membrane</location>
        <topology evidence="1">Multi-pass membrane protein</topology>
    </subcellularLocation>
</comment>
<dbReference type="Pfam" id="PF07690">
    <property type="entry name" value="MFS_1"/>
    <property type="match status" value="1"/>
</dbReference>
<dbReference type="SUPFAM" id="SSF103473">
    <property type="entry name" value="MFS general substrate transporter"/>
    <property type="match status" value="1"/>
</dbReference>
<feature type="transmembrane region" description="Helical" evidence="6">
    <location>
        <begin position="297"/>
        <end position="317"/>
    </location>
</feature>
<feature type="transmembrane region" description="Helical" evidence="6">
    <location>
        <begin position="7"/>
        <end position="27"/>
    </location>
</feature>
<keyword evidence="5 6" id="KW-0472">Membrane</keyword>
<evidence type="ECO:0000256" key="4">
    <source>
        <dbReference type="ARBA" id="ARBA00022989"/>
    </source>
</evidence>
<name>A0AAU9K377_9CILI</name>
<evidence type="ECO:0000313" key="8">
    <source>
        <dbReference type="EMBL" id="CAG9331641.1"/>
    </source>
</evidence>
<feature type="transmembrane region" description="Helical" evidence="6">
    <location>
        <begin position="205"/>
        <end position="226"/>
    </location>
</feature>
<dbReference type="PANTHER" id="PTHR23506:SF26">
    <property type="entry name" value="MFS-TYPE TRANSPORTER SLC18B1"/>
    <property type="match status" value="1"/>
</dbReference>
<dbReference type="EMBL" id="CAJZBQ010000053">
    <property type="protein sequence ID" value="CAG9331641.1"/>
    <property type="molecule type" value="Genomic_DNA"/>
</dbReference>
<comment type="caution">
    <text evidence="8">The sequence shown here is derived from an EMBL/GenBank/DDBJ whole genome shotgun (WGS) entry which is preliminary data.</text>
</comment>
<dbReference type="GO" id="GO:0022857">
    <property type="term" value="F:transmembrane transporter activity"/>
    <property type="evidence" value="ECO:0007669"/>
    <property type="project" value="InterPro"/>
</dbReference>
<feature type="transmembrane region" description="Helical" evidence="6">
    <location>
        <begin position="238"/>
        <end position="264"/>
    </location>
</feature>
<feature type="transmembrane region" description="Helical" evidence="6">
    <location>
        <begin position="105"/>
        <end position="125"/>
    </location>
</feature>
<evidence type="ECO:0000256" key="3">
    <source>
        <dbReference type="ARBA" id="ARBA00022692"/>
    </source>
</evidence>
<dbReference type="InterPro" id="IPR020846">
    <property type="entry name" value="MFS_dom"/>
</dbReference>
<feature type="transmembrane region" description="Helical" evidence="6">
    <location>
        <begin position="165"/>
        <end position="184"/>
    </location>
</feature>
<evidence type="ECO:0000313" key="9">
    <source>
        <dbReference type="Proteomes" id="UP001162131"/>
    </source>
</evidence>
<feature type="domain" description="Major facilitator superfamily (MFS) profile" evidence="7">
    <location>
        <begin position="1"/>
        <end position="353"/>
    </location>
</feature>
<feature type="transmembrane region" description="Helical" evidence="6">
    <location>
        <begin position="39"/>
        <end position="59"/>
    </location>
</feature>
<evidence type="ECO:0000256" key="6">
    <source>
        <dbReference type="SAM" id="Phobius"/>
    </source>
</evidence>
<feature type="transmembrane region" description="Helical" evidence="6">
    <location>
        <begin position="137"/>
        <end position="159"/>
    </location>
</feature>
<protein>
    <recommendedName>
        <fullName evidence="7">Major facilitator superfamily (MFS) profile domain-containing protein</fullName>
    </recommendedName>
</protein>
<dbReference type="GO" id="GO:0016020">
    <property type="term" value="C:membrane"/>
    <property type="evidence" value="ECO:0007669"/>
    <property type="project" value="UniProtKB-SubCell"/>
</dbReference>
<accession>A0AAU9K377</accession>
<reference evidence="8" key="1">
    <citation type="submission" date="2021-09" db="EMBL/GenBank/DDBJ databases">
        <authorList>
            <consortium name="AG Swart"/>
            <person name="Singh M."/>
            <person name="Singh A."/>
            <person name="Seah K."/>
            <person name="Emmerich C."/>
        </authorList>
    </citation>
    <scope>NUCLEOTIDE SEQUENCE</scope>
    <source>
        <strain evidence="8">ATCC30299</strain>
    </source>
</reference>
<evidence type="ECO:0000256" key="2">
    <source>
        <dbReference type="ARBA" id="ARBA00022448"/>
    </source>
</evidence>
<feature type="transmembrane region" description="Helical" evidence="6">
    <location>
        <begin position="271"/>
        <end position="291"/>
    </location>
</feature>
<dbReference type="AlphaFoldDB" id="A0AAU9K377"/>
<evidence type="ECO:0000256" key="1">
    <source>
        <dbReference type="ARBA" id="ARBA00004141"/>
    </source>
</evidence>
<evidence type="ECO:0000259" key="7">
    <source>
        <dbReference type="PROSITE" id="PS50850"/>
    </source>
</evidence>
<dbReference type="InterPro" id="IPR036259">
    <property type="entry name" value="MFS_trans_sf"/>
</dbReference>
<keyword evidence="3 6" id="KW-0812">Transmembrane</keyword>
<dbReference type="Proteomes" id="UP001162131">
    <property type="component" value="Unassembled WGS sequence"/>
</dbReference>
<gene>
    <name evidence="8" type="ORF">BSTOLATCC_MIC53706</name>
</gene>
<organism evidence="8 9">
    <name type="scientific">Blepharisma stoltei</name>
    <dbReference type="NCBI Taxonomy" id="1481888"/>
    <lineage>
        <taxon>Eukaryota</taxon>
        <taxon>Sar</taxon>
        <taxon>Alveolata</taxon>
        <taxon>Ciliophora</taxon>
        <taxon>Postciliodesmatophora</taxon>
        <taxon>Heterotrichea</taxon>
        <taxon>Heterotrichida</taxon>
        <taxon>Blepharismidae</taxon>
        <taxon>Blepharisma</taxon>
    </lineage>
</organism>
<evidence type="ECO:0000256" key="5">
    <source>
        <dbReference type="ARBA" id="ARBA00023136"/>
    </source>
</evidence>